<evidence type="ECO:0000313" key="2">
    <source>
        <dbReference type="WBParaSite" id="GPUH_0000386601-mRNA-1"/>
    </source>
</evidence>
<dbReference type="AlphaFoldDB" id="A0A183D568"/>
<feature type="region of interest" description="Disordered" evidence="1">
    <location>
        <begin position="26"/>
        <end position="69"/>
    </location>
</feature>
<evidence type="ECO:0000256" key="1">
    <source>
        <dbReference type="SAM" id="MobiDB-lite"/>
    </source>
</evidence>
<proteinExistence type="predicted"/>
<feature type="compositionally biased region" description="Basic and acidic residues" evidence="1">
    <location>
        <begin position="26"/>
        <end position="38"/>
    </location>
</feature>
<accession>A0A183D568</accession>
<sequence>LLPNCGAPPPCSSMDSDEAIRTTEIVKDQKTEYVKGSEAEPEENMLGKESEPTAQTSAQSATNAPLQQNQEQMAIAGILGDIFPNGSCSGVSCAGEQAAICEPAAIADLSSGFPGSVGSEGASSQAKKRARPPRTCNICGLQVTGQRSSLIYHANSNPWDIQLPD</sequence>
<feature type="compositionally biased region" description="Low complexity" evidence="1">
    <location>
        <begin position="53"/>
        <end position="62"/>
    </location>
</feature>
<dbReference type="WBParaSite" id="GPUH_0000386601-mRNA-1">
    <property type="protein sequence ID" value="GPUH_0000386601-mRNA-1"/>
    <property type="gene ID" value="GPUH_0000386601"/>
</dbReference>
<organism evidence="2">
    <name type="scientific">Gongylonema pulchrum</name>
    <dbReference type="NCBI Taxonomy" id="637853"/>
    <lineage>
        <taxon>Eukaryota</taxon>
        <taxon>Metazoa</taxon>
        <taxon>Ecdysozoa</taxon>
        <taxon>Nematoda</taxon>
        <taxon>Chromadorea</taxon>
        <taxon>Rhabditida</taxon>
        <taxon>Spirurina</taxon>
        <taxon>Spiruromorpha</taxon>
        <taxon>Spiruroidea</taxon>
        <taxon>Gongylonematidae</taxon>
        <taxon>Gongylonema</taxon>
    </lineage>
</organism>
<reference evidence="2" key="1">
    <citation type="submission" date="2016-06" db="UniProtKB">
        <authorList>
            <consortium name="WormBaseParasite"/>
        </authorList>
    </citation>
    <scope>IDENTIFICATION</scope>
</reference>
<protein>
    <submittedName>
        <fullName evidence="2">C2H2-type domain-containing protein</fullName>
    </submittedName>
</protein>
<name>A0A183D568_9BILA</name>